<dbReference type="EMBL" id="HBHT01027657">
    <property type="protein sequence ID" value="CAD9978807.1"/>
    <property type="molecule type" value="Transcribed_RNA"/>
</dbReference>
<dbReference type="EMBL" id="HBHT01027659">
    <property type="protein sequence ID" value="CAD9978810.1"/>
    <property type="molecule type" value="Transcribed_RNA"/>
</dbReference>
<name>A0A6U3C4M6_9STRA</name>
<gene>
    <name evidence="1" type="ORF">APAL1065_LOCUS18582</name>
    <name evidence="2" type="ORF">APAL1065_LOCUS18583</name>
</gene>
<evidence type="ECO:0000313" key="1">
    <source>
        <dbReference type="EMBL" id="CAD9978807.1"/>
    </source>
</evidence>
<protein>
    <submittedName>
        <fullName evidence="2">Uncharacterized protein</fullName>
    </submittedName>
</protein>
<organism evidence="2">
    <name type="scientific">Entomoneis paludosa</name>
    <dbReference type="NCBI Taxonomy" id="265537"/>
    <lineage>
        <taxon>Eukaryota</taxon>
        <taxon>Sar</taxon>
        <taxon>Stramenopiles</taxon>
        <taxon>Ochrophyta</taxon>
        <taxon>Bacillariophyta</taxon>
        <taxon>Bacillariophyceae</taxon>
        <taxon>Bacillariophycidae</taxon>
        <taxon>Entomoneidaceae</taxon>
        <taxon>Entomoneis</taxon>
    </lineage>
</organism>
<dbReference type="AlphaFoldDB" id="A0A6U3C4M6"/>
<evidence type="ECO:0000313" key="2">
    <source>
        <dbReference type="EMBL" id="CAD9978810.1"/>
    </source>
</evidence>
<reference evidence="2" key="1">
    <citation type="submission" date="2021-01" db="EMBL/GenBank/DDBJ databases">
        <authorList>
            <person name="Corre E."/>
            <person name="Pelletier E."/>
            <person name="Niang G."/>
            <person name="Scheremetjew M."/>
            <person name="Finn R."/>
            <person name="Kale V."/>
            <person name="Holt S."/>
            <person name="Cochrane G."/>
            <person name="Meng A."/>
            <person name="Brown T."/>
            <person name="Cohen L."/>
        </authorList>
    </citation>
    <scope>NUCLEOTIDE SEQUENCE</scope>
    <source>
        <strain evidence="2">CCMP125</strain>
    </source>
</reference>
<proteinExistence type="predicted"/>
<accession>A0A6U3C4M6</accession>
<sequence>MTINKETIVMWDGIVVATPTIGTNDGSFDIAWSGVVLVHENAADPKVVGEPPRPGSAADVVSDKKFSVTGLAKPVDGVADGNKFKKYNIEITGGDGWELGDGKNHQDKKHVIISSLQWRGSPDGSDQLCYGQGEDEYGPFVSLGYMKPGNRITLARRCALEASDGRVGWTVQDVEKETLKAIYDEEEEDITVRPPWKSQVLKV</sequence>